<reference evidence="6 7" key="1">
    <citation type="submission" date="2024-03" db="EMBL/GenBank/DDBJ databases">
        <title>Aquirufa genome sequencing.</title>
        <authorList>
            <person name="Pitt A."/>
            <person name="Hahn M.W."/>
        </authorList>
    </citation>
    <scope>NUCLEOTIDE SEQUENCE [LARGE SCALE GENOMIC DNA]</scope>
    <source>
        <strain evidence="6 7">HETE-83D</strain>
    </source>
</reference>
<keyword evidence="3" id="KW-0408">Iron</keyword>
<dbReference type="InterPro" id="IPR017941">
    <property type="entry name" value="Rieske_2Fe-2S"/>
</dbReference>
<comment type="caution">
    <text evidence="6">The sequence shown here is derived from an EMBL/GenBank/DDBJ whole genome shotgun (WGS) entry which is preliminary data.</text>
</comment>
<keyword evidence="2" id="KW-0479">Metal-binding</keyword>
<dbReference type="PROSITE" id="PS51296">
    <property type="entry name" value="RIESKE"/>
    <property type="match status" value="1"/>
</dbReference>
<evidence type="ECO:0000259" key="5">
    <source>
        <dbReference type="PROSITE" id="PS51296"/>
    </source>
</evidence>
<dbReference type="Pfam" id="PF00355">
    <property type="entry name" value="Rieske"/>
    <property type="match status" value="1"/>
</dbReference>
<name>A0ABW6DRW4_9BACT</name>
<evidence type="ECO:0000256" key="2">
    <source>
        <dbReference type="ARBA" id="ARBA00022723"/>
    </source>
</evidence>
<evidence type="ECO:0000313" key="6">
    <source>
        <dbReference type="EMBL" id="MFD3408446.1"/>
    </source>
</evidence>
<dbReference type="SUPFAM" id="SSF50022">
    <property type="entry name" value="ISP domain"/>
    <property type="match status" value="1"/>
</dbReference>
<dbReference type="RefSeq" id="WP_377980835.1">
    <property type="nucleotide sequence ID" value="NZ_JBBKXX010000002.1"/>
</dbReference>
<accession>A0ABW6DRW4</accession>
<evidence type="ECO:0000313" key="7">
    <source>
        <dbReference type="Proteomes" id="UP001598019"/>
    </source>
</evidence>
<evidence type="ECO:0000256" key="3">
    <source>
        <dbReference type="ARBA" id="ARBA00023004"/>
    </source>
</evidence>
<keyword evidence="7" id="KW-1185">Reference proteome</keyword>
<keyword evidence="4" id="KW-0411">Iron-sulfur</keyword>
<protein>
    <submittedName>
        <fullName evidence="6">Rieske 2Fe-2S domain-containing protein</fullName>
    </submittedName>
</protein>
<evidence type="ECO:0000256" key="1">
    <source>
        <dbReference type="ARBA" id="ARBA00022714"/>
    </source>
</evidence>
<evidence type="ECO:0000256" key="4">
    <source>
        <dbReference type="ARBA" id="ARBA00023014"/>
    </source>
</evidence>
<feature type="domain" description="Rieske" evidence="5">
    <location>
        <begin position="50"/>
        <end position="146"/>
    </location>
</feature>
<dbReference type="EMBL" id="JBBKXX010000002">
    <property type="protein sequence ID" value="MFD3408446.1"/>
    <property type="molecule type" value="Genomic_DNA"/>
</dbReference>
<dbReference type="Proteomes" id="UP001598019">
    <property type="component" value="Unassembled WGS sequence"/>
</dbReference>
<sequence>MNMNREEFLHKLSGGLAATCVACMAAACSSESPGPMPPATGSNPSGNSAGTTVNLDSELKNINDFVAKSSTIVIRTASGNAVTSFLAFSSVCPHAGATVEYNNSTSSFFCAAHGSSFSGNGALVQGPATKGLTKLTIEITGSTLTVKA</sequence>
<dbReference type="Gene3D" id="2.102.10.10">
    <property type="entry name" value="Rieske [2Fe-2S] iron-sulphur domain"/>
    <property type="match status" value="1"/>
</dbReference>
<gene>
    <name evidence="6" type="ORF">SKC37_07245</name>
</gene>
<dbReference type="PROSITE" id="PS51257">
    <property type="entry name" value="PROKAR_LIPOPROTEIN"/>
    <property type="match status" value="1"/>
</dbReference>
<dbReference type="InterPro" id="IPR036922">
    <property type="entry name" value="Rieske_2Fe-2S_sf"/>
</dbReference>
<organism evidence="6 7">
    <name type="scientific">Aquirufa esocilacus</name>
    <dbReference type="NCBI Taxonomy" id="3096513"/>
    <lineage>
        <taxon>Bacteria</taxon>
        <taxon>Pseudomonadati</taxon>
        <taxon>Bacteroidota</taxon>
        <taxon>Cytophagia</taxon>
        <taxon>Cytophagales</taxon>
        <taxon>Flectobacillaceae</taxon>
        <taxon>Aquirufa</taxon>
    </lineage>
</organism>
<keyword evidence="1" id="KW-0001">2Fe-2S</keyword>
<proteinExistence type="predicted"/>